<evidence type="ECO:0000256" key="1">
    <source>
        <dbReference type="SAM" id="MobiDB-lite"/>
    </source>
</evidence>
<evidence type="ECO:0000313" key="2">
    <source>
        <dbReference type="EMBL" id="CAG8472659.1"/>
    </source>
</evidence>
<dbReference type="EMBL" id="CAJVPQ010000340">
    <property type="protein sequence ID" value="CAG8472659.1"/>
    <property type="molecule type" value="Genomic_DNA"/>
</dbReference>
<evidence type="ECO:0000313" key="3">
    <source>
        <dbReference type="Proteomes" id="UP000789570"/>
    </source>
</evidence>
<protein>
    <submittedName>
        <fullName evidence="2">1119_t:CDS:1</fullName>
    </submittedName>
</protein>
<dbReference type="SUPFAM" id="SSF47095">
    <property type="entry name" value="HMG-box"/>
    <property type="match status" value="1"/>
</dbReference>
<keyword evidence="3" id="KW-1185">Reference proteome</keyword>
<feature type="region of interest" description="Disordered" evidence="1">
    <location>
        <begin position="1"/>
        <end position="20"/>
    </location>
</feature>
<dbReference type="AlphaFoldDB" id="A0A9N8W0B9"/>
<accession>A0A9N8W0B9</accession>
<comment type="caution">
    <text evidence="2">The sequence shown here is derived from an EMBL/GenBank/DDBJ whole genome shotgun (WGS) entry which is preliminary data.</text>
</comment>
<sequence>MTEHHNHLQKGVGALRGGRNDQANIRALSSSLNHPRRLSGGSKQLPPLPPPPVANKLALVEQTLEQKENKAPNALNIYRKNYLLYLKSENHTMLVNDSRFSSMVSAAWQQEPPVVKEYYEKIAAEISKPQQNLGVHINTNNGSELVDPRIFVSDEQFDFALYRNSDDHHLVAPPTPVSLPSTPAEPKLPLFDSFDSDEETEYDTVNFFPSLDSIGRRPLSISKK</sequence>
<feature type="region of interest" description="Disordered" evidence="1">
    <location>
        <begin position="30"/>
        <end position="54"/>
    </location>
</feature>
<reference evidence="2" key="1">
    <citation type="submission" date="2021-06" db="EMBL/GenBank/DDBJ databases">
        <authorList>
            <person name="Kallberg Y."/>
            <person name="Tangrot J."/>
            <person name="Rosling A."/>
        </authorList>
    </citation>
    <scope>NUCLEOTIDE SEQUENCE</scope>
    <source>
        <strain evidence="2">UK204</strain>
    </source>
</reference>
<dbReference type="Gene3D" id="1.10.30.10">
    <property type="entry name" value="High mobility group box domain"/>
    <property type="match status" value="1"/>
</dbReference>
<dbReference type="Proteomes" id="UP000789570">
    <property type="component" value="Unassembled WGS sequence"/>
</dbReference>
<organism evidence="2 3">
    <name type="scientific">Funneliformis caledonium</name>
    <dbReference type="NCBI Taxonomy" id="1117310"/>
    <lineage>
        <taxon>Eukaryota</taxon>
        <taxon>Fungi</taxon>
        <taxon>Fungi incertae sedis</taxon>
        <taxon>Mucoromycota</taxon>
        <taxon>Glomeromycotina</taxon>
        <taxon>Glomeromycetes</taxon>
        <taxon>Glomerales</taxon>
        <taxon>Glomeraceae</taxon>
        <taxon>Funneliformis</taxon>
    </lineage>
</organism>
<name>A0A9N8W0B9_9GLOM</name>
<dbReference type="OrthoDB" id="2307640at2759"/>
<gene>
    <name evidence="2" type="ORF">FCALED_LOCUS2301</name>
</gene>
<feature type="region of interest" description="Disordered" evidence="1">
    <location>
        <begin position="176"/>
        <end position="195"/>
    </location>
</feature>
<dbReference type="InterPro" id="IPR036910">
    <property type="entry name" value="HMG_box_dom_sf"/>
</dbReference>
<proteinExistence type="predicted"/>